<keyword evidence="5 6" id="KW-0472">Membrane</keyword>
<feature type="transmembrane region" description="Helical" evidence="6">
    <location>
        <begin position="268"/>
        <end position="292"/>
    </location>
</feature>
<feature type="domain" description="Major facilitator superfamily (MFS) profile" evidence="7">
    <location>
        <begin position="21"/>
        <end position="420"/>
    </location>
</feature>
<keyword evidence="4 6" id="KW-1133">Transmembrane helix</keyword>
<dbReference type="CDD" id="cd17485">
    <property type="entry name" value="MFS_MFSD3"/>
    <property type="match status" value="1"/>
</dbReference>
<dbReference type="InterPro" id="IPR020846">
    <property type="entry name" value="MFS_dom"/>
</dbReference>
<feature type="transmembrane region" description="Helical" evidence="6">
    <location>
        <begin position="162"/>
        <end position="181"/>
    </location>
</feature>
<keyword evidence="2" id="KW-0813">Transport</keyword>
<feature type="transmembrane region" description="Helical" evidence="6">
    <location>
        <begin position="95"/>
        <end position="114"/>
    </location>
</feature>
<evidence type="ECO:0000256" key="6">
    <source>
        <dbReference type="SAM" id="Phobius"/>
    </source>
</evidence>
<dbReference type="PANTHER" id="PTHR12778:SF10">
    <property type="entry name" value="MAJOR FACILITATOR SUPERFAMILY DOMAIN-CONTAINING PROTEIN 3"/>
    <property type="match status" value="1"/>
</dbReference>
<evidence type="ECO:0000256" key="1">
    <source>
        <dbReference type="ARBA" id="ARBA00004141"/>
    </source>
</evidence>
<feature type="transmembrane region" description="Helical" evidence="6">
    <location>
        <begin position="21"/>
        <end position="41"/>
    </location>
</feature>
<reference evidence="8 9" key="1">
    <citation type="submission" date="2018-09" db="EMBL/GenBank/DDBJ databases">
        <title>The draft genome of Acinetobacter sp. strains.</title>
        <authorList>
            <person name="Qin J."/>
            <person name="Feng Y."/>
            <person name="Zong Z."/>
        </authorList>
    </citation>
    <scope>NUCLEOTIDE SEQUENCE [LARGE SCALE GENOMIC DNA]</scope>
    <source>
        <strain evidence="8 9">WCHAc060005</strain>
    </source>
</reference>
<feature type="transmembrane region" description="Helical" evidence="6">
    <location>
        <begin position="61"/>
        <end position="83"/>
    </location>
</feature>
<dbReference type="Proteomes" id="UP000280271">
    <property type="component" value="Unassembled WGS sequence"/>
</dbReference>
<evidence type="ECO:0000259" key="7">
    <source>
        <dbReference type="PROSITE" id="PS50850"/>
    </source>
</evidence>
<feature type="transmembrane region" description="Helical" evidence="6">
    <location>
        <begin position="120"/>
        <end position="141"/>
    </location>
</feature>
<dbReference type="InterPro" id="IPR011701">
    <property type="entry name" value="MFS"/>
</dbReference>
<sequence length="437" mass="48385">MGCSEVVMLSEKQPSSMTGQGLTALSLGVVIVLYLAHSLPLYFYNVALPAILRHQGVDLRWIGMLSLLYLPWAFKFFWAPYIDRFYIKKLGKRKTWLLLTQIALVFGVLALAMTQFSYGLGVFVIVGLWISSFAATQDIAIDGYTVESFQEADYRFGSMAQSIGVALGSMIGGAATLWLYQYYGWQFALTTLAVLTALTMLAIFWIKEPSTGSKITEKNVLTQPSLKRAFKRPEILWALALILCYRVVEAPAMAMLNPMLIDQQWSLSQIGVLMSVIGAGVGLLAAVSAAFLLKKIASTQLLIWAAWCRTALYAVMGFAIILGWFEQWHLLLAFCVVLMLAIRYIAMTSLYAYFMQSASKSQAGTDFTLLVCFELLVYFIGGAFSGFLAKGLGYGNFYLVLAVASVLSVVLSQIIISQIKKHKTHQKNTVSHSEENP</sequence>
<evidence type="ECO:0000313" key="8">
    <source>
        <dbReference type="EMBL" id="RLL23452.1"/>
    </source>
</evidence>
<comment type="subcellular location">
    <subcellularLocation>
        <location evidence="1">Membrane</location>
        <topology evidence="1">Multi-pass membrane protein</topology>
    </subcellularLocation>
</comment>
<keyword evidence="9" id="KW-1185">Reference proteome</keyword>
<feature type="transmembrane region" description="Helical" evidence="6">
    <location>
        <begin position="367"/>
        <end position="389"/>
    </location>
</feature>
<evidence type="ECO:0000256" key="5">
    <source>
        <dbReference type="ARBA" id="ARBA00023136"/>
    </source>
</evidence>
<accession>A0ABX9TYD1</accession>
<evidence type="ECO:0000256" key="4">
    <source>
        <dbReference type="ARBA" id="ARBA00022989"/>
    </source>
</evidence>
<feature type="transmembrane region" description="Helical" evidence="6">
    <location>
        <begin position="304"/>
        <end position="325"/>
    </location>
</feature>
<feature type="transmembrane region" description="Helical" evidence="6">
    <location>
        <begin position="235"/>
        <end position="256"/>
    </location>
</feature>
<feature type="transmembrane region" description="Helical" evidence="6">
    <location>
        <begin position="187"/>
        <end position="206"/>
    </location>
</feature>
<dbReference type="InterPro" id="IPR036259">
    <property type="entry name" value="MFS_trans_sf"/>
</dbReference>
<comment type="caution">
    <text evidence="8">The sequence shown here is derived from an EMBL/GenBank/DDBJ whole genome shotgun (WGS) entry which is preliminary data.</text>
</comment>
<dbReference type="PANTHER" id="PTHR12778">
    <property type="entry name" value="SOLUTE CARRIER FAMILY 33 ACETYL-COA TRANSPORTER -RELATED"/>
    <property type="match status" value="1"/>
</dbReference>
<proteinExistence type="predicted"/>
<dbReference type="Pfam" id="PF07690">
    <property type="entry name" value="MFS_1"/>
    <property type="match status" value="1"/>
</dbReference>
<evidence type="ECO:0000313" key="9">
    <source>
        <dbReference type="Proteomes" id="UP000280271"/>
    </source>
</evidence>
<dbReference type="SUPFAM" id="SSF103473">
    <property type="entry name" value="MFS general substrate transporter"/>
    <property type="match status" value="1"/>
</dbReference>
<protein>
    <submittedName>
        <fullName evidence="8">MFS transporter</fullName>
    </submittedName>
</protein>
<evidence type="ECO:0000256" key="3">
    <source>
        <dbReference type="ARBA" id="ARBA00022692"/>
    </source>
</evidence>
<keyword evidence="3 6" id="KW-0812">Transmembrane</keyword>
<dbReference type="PROSITE" id="PS50850">
    <property type="entry name" value="MFS"/>
    <property type="match status" value="1"/>
</dbReference>
<organism evidence="8 9">
    <name type="scientific">Acinetobacter chengduensis</name>
    <dbReference type="NCBI Taxonomy" id="2420890"/>
    <lineage>
        <taxon>Bacteria</taxon>
        <taxon>Pseudomonadati</taxon>
        <taxon>Pseudomonadota</taxon>
        <taxon>Gammaproteobacteria</taxon>
        <taxon>Moraxellales</taxon>
        <taxon>Moraxellaceae</taxon>
        <taxon>Acinetobacter</taxon>
    </lineage>
</organism>
<dbReference type="EMBL" id="RCHC01000003">
    <property type="protein sequence ID" value="RLL23452.1"/>
    <property type="molecule type" value="Genomic_DNA"/>
</dbReference>
<dbReference type="InterPro" id="IPR004752">
    <property type="entry name" value="AmpG_permease/AT-1"/>
</dbReference>
<evidence type="ECO:0000256" key="2">
    <source>
        <dbReference type="ARBA" id="ARBA00022448"/>
    </source>
</evidence>
<name>A0ABX9TYD1_9GAMM</name>
<gene>
    <name evidence="8" type="ORF">D9K81_03490</name>
</gene>
<feature type="transmembrane region" description="Helical" evidence="6">
    <location>
        <begin position="395"/>
        <end position="416"/>
    </location>
</feature>
<dbReference type="Gene3D" id="1.20.1250.20">
    <property type="entry name" value="MFS general substrate transporter like domains"/>
    <property type="match status" value="1"/>
</dbReference>
<feature type="transmembrane region" description="Helical" evidence="6">
    <location>
        <begin position="331"/>
        <end position="355"/>
    </location>
</feature>